<protein>
    <recommendedName>
        <fullName evidence="7">Fe2OG dioxygenase domain-containing protein</fullName>
    </recommendedName>
</protein>
<dbReference type="InterPro" id="IPR036282">
    <property type="entry name" value="Glutathione-S-Trfase_C_sf"/>
</dbReference>
<dbReference type="AlphaFoldDB" id="A0A0F7ZYH5"/>
<gene>
    <name evidence="5" type="ORF">HIM_08151</name>
</gene>
<dbReference type="PROSITE" id="PS51471">
    <property type="entry name" value="FE2OG_OXY"/>
    <property type="match status" value="1"/>
</dbReference>
<feature type="region of interest" description="Disordered" evidence="2">
    <location>
        <begin position="79"/>
        <end position="115"/>
    </location>
</feature>
<keyword evidence="6" id="KW-1185">Reference proteome</keyword>
<accession>A0A0F7ZYH5</accession>
<dbReference type="PANTHER" id="PTHR31212">
    <property type="entry name" value="ALPHA-KETOGLUTARATE-DEPENDENT DIOXYGENASE ALKB HOMOLOG 3"/>
    <property type="match status" value="1"/>
</dbReference>
<dbReference type="InterPro" id="IPR000868">
    <property type="entry name" value="Isochorismatase-like_dom"/>
</dbReference>
<dbReference type="Pfam" id="PF24470">
    <property type="entry name" value="Thiored_Isochorism"/>
    <property type="match status" value="1"/>
</dbReference>
<proteinExistence type="inferred from homology"/>
<dbReference type="InterPro" id="IPR005123">
    <property type="entry name" value="Oxoglu/Fe-dep_dioxygenase_dom"/>
</dbReference>
<dbReference type="InterPro" id="IPR057088">
    <property type="entry name" value="GLRG_09195_Thiored"/>
</dbReference>
<dbReference type="InterPro" id="IPR036380">
    <property type="entry name" value="Isochorismatase-like_sf"/>
</dbReference>
<dbReference type="SUPFAM" id="SSF52499">
    <property type="entry name" value="Isochorismatase-like hydrolases"/>
    <property type="match status" value="1"/>
</dbReference>
<dbReference type="GO" id="GO:0051213">
    <property type="term" value="F:dioxygenase activity"/>
    <property type="evidence" value="ECO:0007669"/>
    <property type="project" value="InterPro"/>
</dbReference>
<dbReference type="Pfam" id="PF00857">
    <property type="entry name" value="Isochorismatase"/>
    <property type="match status" value="1"/>
</dbReference>
<sequence>MFSYDSAALPKLTTRKALIAIDFQNDFDSSQGCAALPVVEPKGFVTRMLALTEAFRTVGDVVWVQSCFEQTRPVDGESILASDSALPHANRRRRSKIPEPSADTQPGPPDPEAFLSHQEPTCVMANSFGAEVPLEVKKAVRNGDVQLRKTCYSAFTGTPLLRLLRAKMIMEVFICGSLTNIGVYATALDAAGHGVAITIVEDCCGYRSETRQMKAIHSLVELTGCEVASSQEVFEAIRLSRSSNTRGQLRAKDDESAEQAKRQGQTSSKLGKGQLSPSKRRTRSPSISKGMARVRLTSRSPERLSVAAKSAQSTSRTGQSVAGANDDTVGEEDKTDDSDEDSDEEVERRGANSPNMPPTSTQRESSPATLSHKEGADTPLHPKTKCAGPPAQETQSSSRGHDSSDAETGSGSATEAESDSDKDEDEDDELILCDGDTTVIPKLLSPAMEAGVFDKLRREVQWQRMSHQGGEVPRLVAVQGAVMADGSMPVYRHPSDESPPLLPFSPTVDAVRSEVEKRLCHPVNHVLIQCYRDGNDYISEHSDKTLDIVQGSYIANVSLGAQRTMVLRTKRAARDPSRTATDEPHSDGKRRLERAILPHNSLCKMGLATNMKWLHSIRQDRRADRDKAATELAFGGTRISLTFRRIGTFLSHDESMIWGQGATGKTRENAHLVINGQGPEAIAMLRAFGNENHSSNFDWCAHYGDGFDVLHIRSAARFFASADNVVNMRITLMLAELGISYAKGSMAAATTSPGGVSSVQGLASAAEEGLPSLPVKFVDNDADRTAVHGDMAIMLYLDSCYGRVKTDGEEGPWKAELASRITLFQRALHLYDIIRRHRRSSIASSNRGHALGKAIKQELTTWDASAKDASRSDFIAGSVPTIADFALWPVLHALVDDFGEAVVFDGLPDLRRYYHAFAARDSVKKIAGASSKEGST</sequence>
<reference evidence="5 6" key="1">
    <citation type="journal article" date="2014" name="Genome Biol. Evol.">
        <title>Comparative genomics and transcriptomics analyses reveal divergent lifestyle features of nematode endoparasitic fungus Hirsutella minnesotensis.</title>
        <authorList>
            <person name="Lai Y."/>
            <person name="Liu K."/>
            <person name="Zhang X."/>
            <person name="Zhang X."/>
            <person name="Li K."/>
            <person name="Wang N."/>
            <person name="Shu C."/>
            <person name="Wu Y."/>
            <person name="Wang C."/>
            <person name="Bushley K.E."/>
            <person name="Xiang M."/>
            <person name="Liu X."/>
        </authorList>
    </citation>
    <scope>NUCLEOTIDE SEQUENCE [LARGE SCALE GENOMIC DNA]</scope>
    <source>
        <strain evidence="5 6">3608</strain>
    </source>
</reference>
<dbReference type="PANTHER" id="PTHR31212:SF5">
    <property type="entry name" value="ISOCHORISMATASE FAMILY PROTEIN FAMILY (AFU_ORTHOLOGUE AFUA_3G14500)"/>
    <property type="match status" value="1"/>
</dbReference>
<dbReference type="OrthoDB" id="445341at2759"/>
<feature type="compositionally biased region" description="Acidic residues" evidence="2">
    <location>
        <begin position="416"/>
        <end position="428"/>
    </location>
</feature>
<dbReference type="InterPro" id="IPR010987">
    <property type="entry name" value="Glutathione-S-Trfase_C-like"/>
</dbReference>
<dbReference type="Gene3D" id="3.40.50.850">
    <property type="entry name" value="Isochorismatase-like"/>
    <property type="match status" value="1"/>
</dbReference>
<comment type="similarity">
    <text evidence="1">Belongs to the isochorismatase family.</text>
</comment>
<organism evidence="5 6">
    <name type="scientific">Hirsutella minnesotensis 3608</name>
    <dbReference type="NCBI Taxonomy" id="1043627"/>
    <lineage>
        <taxon>Eukaryota</taxon>
        <taxon>Fungi</taxon>
        <taxon>Dikarya</taxon>
        <taxon>Ascomycota</taxon>
        <taxon>Pezizomycotina</taxon>
        <taxon>Sordariomycetes</taxon>
        <taxon>Hypocreomycetidae</taxon>
        <taxon>Hypocreales</taxon>
        <taxon>Ophiocordycipitaceae</taxon>
        <taxon>Hirsutella</taxon>
    </lineage>
</organism>
<dbReference type="Gene3D" id="2.60.120.590">
    <property type="entry name" value="Alpha-ketoglutarate-dependent dioxygenase AlkB-like"/>
    <property type="match status" value="1"/>
</dbReference>
<dbReference type="CDD" id="cd00431">
    <property type="entry name" value="cysteine_hydrolases"/>
    <property type="match status" value="1"/>
</dbReference>
<feature type="compositionally biased region" description="Polar residues" evidence="2">
    <location>
        <begin position="352"/>
        <end position="369"/>
    </location>
</feature>
<dbReference type="EMBL" id="KQ030546">
    <property type="protein sequence ID" value="KJZ72482.1"/>
    <property type="molecule type" value="Genomic_DNA"/>
</dbReference>
<dbReference type="InterPro" id="IPR037151">
    <property type="entry name" value="AlkB-like_sf"/>
</dbReference>
<dbReference type="SUPFAM" id="SSF51197">
    <property type="entry name" value="Clavaminate synthase-like"/>
    <property type="match status" value="1"/>
</dbReference>
<evidence type="ECO:0008006" key="7">
    <source>
        <dbReference type="Google" id="ProtNLM"/>
    </source>
</evidence>
<dbReference type="InterPro" id="IPR027450">
    <property type="entry name" value="AlkB-like"/>
</dbReference>
<evidence type="ECO:0000256" key="1">
    <source>
        <dbReference type="ARBA" id="ARBA00006336"/>
    </source>
</evidence>
<dbReference type="Gene3D" id="1.20.1050.10">
    <property type="match status" value="1"/>
</dbReference>
<dbReference type="SUPFAM" id="SSF47616">
    <property type="entry name" value="GST C-terminal domain-like"/>
    <property type="match status" value="1"/>
</dbReference>
<feature type="domain" description="GST C-terminal" evidence="3">
    <location>
        <begin position="811"/>
        <end position="936"/>
    </location>
</feature>
<feature type="region of interest" description="Disordered" evidence="2">
    <location>
        <begin position="570"/>
        <end position="590"/>
    </location>
</feature>
<feature type="region of interest" description="Disordered" evidence="2">
    <location>
        <begin position="244"/>
        <end position="428"/>
    </location>
</feature>
<evidence type="ECO:0000313" key="5">
    <source>
        <dbReference type="EMBL" id="KJZ72482.1"/>
    </source>
</evidence>
<evidence type="ECO:0000259" key="4">
    <source>
        <dbReference type="PROSITE" id="PS51471"/>
    </source>
</evidence>
<evidence type="ECO:0000256" key="2">
    <source>
        <dbReference type="SAM" id="MobiDB-lite"/>
    </source>
</evidence>
<feature type="compositionally biased region" description="Basic and acidic residues" evidence="2">
    <location>
        <begin position="250"/>
        <end position="261"/>
    </location>
</feature>
<name>A0A0F7ZYH5_9HYPO</name>
<feature type="compositionally biased region" description="Polar residues" evidence="2">
    <location>
        <begin position="310"/>
        <end position="322"/>
    </location>
</feature>
<dbReference type="Pfam" id="PF13532">
    <property type="entry name" value="2OG-FeII_Oxy_2"/>
    <property type="match status" value="1"/>
</dbReference>
<feature type="compositionally biased region" description="Acidic residues" evidence="2">
    <location>
        <begin position="328"/>
        <end position="345"/>
    </location>
</feature>
<dbReference type="Gene3D" id="3.40.30.10">
    <property type="entry name" value="Glutaredoxin"/>
    <property type="match status" value="1"/>
</dbReference>
<dbReference type="Pfam" id="PF13410">
    <property type="entry name" value="GST_C_2"/>
    <property type="match status" value="1"/>
</dbReference>
<dbReference type="GO" id="GO:0006307">
    <property type="term" value="P:DNA alkylation repair"/>
    <property type="evidence" value="ECO:0007669"/>
    <property type="project" value="InterPro"/>
</dbReference>
<evidence type="ECO:0000313" key="6">
    <source>
        <dbReference type="Proteomes" id="UP000054481"/>
    </source>
</evidence>
<feature type="domain" description="Fe2OG dioxygenase" evidence="4">
    <location>
        <begin position="522"/>
        <end position="647"/>
    </location>
</feature>
<dbReference type="PROSITE" id="PS50405">
    <property type="entry name" value="GST_CTER"/>
    <property type="match status" value="1"/>
</dbReference>
<dbReference type="InterPro" id="IPR032854">
    <property type="entry name" value="ALKBH3"/>
</dbReference>
<dbReference type="Proteomes" id="UP000054481">
    <property type="component" value="Unassembled WGS sequence"/>
</dbReference>
<evidence type="ECO:0000259" key="3">
    <source>
        <dbReference type="PROSITE" id="PS50405"/>
    </source>
</evidence>
<feature type="compositionally biased region" description="Basic and acidic residues" evidence="2">
    <location>
        <begin position="572"/>
        <end position="590"/>
    </location>
</feature>